<evidence type="ECO:0000256" key="2">
    <source>
        <dbReference type="ARBA" id="ARBA00004570"/>
    </source>
</evidence>
<keyword evidence="12" id="KW-0496">Mitochondrion</keyword>
<evidence type="ECO:0000256" key="13">
    <source>
        <dbReference type="ARBA" id="ARBA00023136"/>
    </source>
</evidence>
<evidence type="ECO:0000256" key="12">
    <source>
        <dbReference type="ARBA" id="ARBA00023128"/>
    </source>
</evidence>
<feature type="domain" description="Protein phosphatase 1 regulatory subunit 15A/B C-terminal" evidence="19">
    <location>
        <begin position="349"/>
        <end position="569"/>
    </location>
</feature>
<dbReference type="InterPro" id="IPR019523">
    <property type="entry name" value="Prot_Pase1_reg-su15A/B_C"/>
</dbReference>
<feature type="region of interest" description="Disordered" evidence="18">
    <location>
        <begin position="279"/>
        <end position="330"/>
    </location>
</feature>
<evidence type="ECO:0000313" key="20">
    <source>
        <dbReference type="Proteomes" id="UP000504617"/>
    </source>
</evidence>
<keyword evidence="4" id="KW-0597">Phosphoprotein</keyword>
<evidence type="ECO:0000256" key="7">
    <source>
        <dbReference type="ARBA" id="ARBA00022787"/>
    </source>
</evidence>
<dbReference type="GeneID" id="106550127"/>
<comment type="subunit">
    <text evidence="16">Interacts with PPP1CA. Interacts with EIF2S1. Interacts with PCNA. Interacts with LYN and KMT2A/MLL1. Interacts with PPP1R1A and SMARCB1. Interacts with SMAD7. Interacts with BAG1. Interacts with NOX4.</text>
</comment>
<keyword evidence="6" id="KW-0677">Repeat</keyword>
<dbReference type="GO" id="GO:0006915">
    <property type="term" value="P:apoptotic process"/>
    <property type="evidence" value="ECO:0007669"/>
    <property type="project" value="UniProtKB-KW"/>
</dbReference>
<accession>A0A6I9YHS6</accession>
<comment type="similarity">
    <text evidence="3">Belongs to the PPP1R15 family.</text>
</comment>
<dbReference type="PANTHER" id="PTHR16489:SF14">
    <property type="entry name" value="PROTEIN PHOSPHATASE 1 REGULATORY SUBUNIT 15A"/>
    <property type="match status" value="1"/>
</dbReference>
<evidence type="ECO:0000256" key="15">
    <source>
        <dbReference type="ARBA" id="ARBA00042438"/>
    </source>
</evidence>
<dbReference type="GO" id="GO:0019888">
    <property type="term" value="F:protein phosphatase regulator activity"/>
    <property type="evidence" value="ECO:0007669"/>
    <property type="project" value="TreeGrafter"/>
</dbReference>
<feature type="compositionally biased region" description="Basic and acidic residues" evidence="18">
    <location>
        <begin position="300"/>
        <end position="314"/>
    </location>
</feature>
<name>A0A6I9YHS6_9SAUR</name>
<evidence type="ECO:0000259" key="19">
    <source>
        <dbReference type="Pfam" id="PF10488"/>
    </source>
</evidence>
<dbReference type="Pfam" id="PF10488">
    <property type="entry name" value="PP1c_bdg"/>
    <property type="match status" value="1"/>
</dbReference>
<dbReference type="KEGG" id="tsr:106550127"/>
<dbReference type="AlphaFoldDB" id="A0A6I9YHS6"/>
<evidence type="ECO:0000256" key="4">
    <source>
        <dbReference type="ARBA" id="ARBA00022553"/>
    </source>
</evidence>
<feature type="region of interest" description="Disordered" evidence="18">
    <location>
        <begin position="344"/>
        <end position="385"/>
    </location>
</feature>
<evidence type="ECO:0000256" key="17">
    <source>
        <dbReference type="SAM" id="Coils"/>
    </source>
</evidence>
<evidence type="ECO:0000256" key="3">
    <source>
        <dbReference type="ARBA" id="ARBA00010161"/>
    </source>
</evidence>
<evidence type="ECO:0000256" key="9">
    <source>
        <dbReference type="ARBA" id="ARBA00022843"/>
    </source>
</evidence>
<keyword evidence="7" id="KW-1000">Mitochondrion outer membrane</keyword>
<evidence type="ECO:0000256" key="10">
    <source>
        <dbReference type="ARBA" id="ARBA00022845"/>
    </source>
</evidence>
<comment type="subcellular location">
    <subcellularLocation>
        <location evidence="1">Endoplasmic reticulum membrane</location>
        <topology evidence="1">Peripheral membrane protein</topology>
        <orientation evidence="1">Cytoplasmic side</orientation>
    </subcellularLocation>
    <subcellularLocation>
        <location evidence="2">Mitochondrion outer membrane</location>
        <topology evidence="2">Peripheral membrane protein</topology>
        <orientation evidence="2">Cytoplasmic side</orientation>
    </subcellularLocation>
</comment>
<evidence type="ECO:0000313" key="21">
    <source>
        <dbReference type="RefSeq" id="XP_013923410.1"/>
    </source>
</evidence>
<sequence>MLERVNYWLKIHRFKMPPCIMDSQFTSPFEPQNILLNSCYPFGSGMTKNPPLEPVSYPPAGTFSVLRHMFKLTMVWLRRFLYFWQPFSTNLMKTVLRGIARRALPILEKIKKARELKRNKNNTEKMMEKDSCQERCFLKSHTNHLSERNLLLDCFGEDIEQVLIDSSSITVNNMHLEEEGISELCLISPTIVFDLRNNWQDSSGKDMECVTVKSSEHVSLKLLEEDTCNPEIFIKELDLCGCLENTLDCLNPNGQLNFNKGLDEILETTFIPQELEKNMKSNQDPPIGGKQSLICSLGSSKDEKKPEMKQKSGKNEATCNMESPTNPSSFQSSLVLSLFYSPLEDEEDDNDDSSEDWWSEDEMEDSSKTQICSDGNNSGDQENYQDIEEEDSVQKIVFENLCGALSMNSDPLHPLCFSKPIQALTDFTIASLNAPNHQETVSSYWTRTSSKLEESCHLPKQSLPREHLKVERNQETYLCCQPSLRKSASPLPAETVSQQEIQVKKKVRFSPVVTVHSLVVWDYASRAARRGPWEEMARDRCRFHRKITQMAAILEPCLAKDHRDKVWKRIHGVSTSC</sequence>
<dbReference type="RefSeq" id="XP_013923410.1">
    <property type="nucleotide sequence ID" value="XM_014067935.1"/>
</dbReference>
<dbReference type="GO" id="GO:0000164">
    <property type="term" value="C:protein phosphatase type 1 complex"/>
    <property type="evidence" value="ECO:0007669"/>
    <property type="project" value="TreeGrafter"/>
</dbReference>
<keyword evidence="13" id="KW-0472">Membrane</keyword>
<keyword evidence="17" id="KW-0175">Coiled coil</keyword>
<feature type="compositionally biased region" description="Polar residues" evidence="18">
    <location>
        <begin position="368"/>
        <end position="382"/>
    </location>
</feature>
<feature type="coiled-coil region" evidence="17">
    <location>
        <begin position="106"/>
        <end position="133"/>
    </location>
</feature>
<keyword evidence="8" id="KW-0256">Endoplasmic reticulum</keyword>
<evidence type="ECO:0000256" key="5">
    <source>
        <dbReference type="ARBA" id="ARBA00022703"/>
    </source>
</evidence>
<reference evidence="21" key="1">
    <citation type="submission" date="2025-08" db="UniProtKB">
        <authorList>
            <consortium name="RefSeq"/>
        </authorList>
    </citation>
    <scope>IDENTIFICATION</scope>
    <source>
        <tissue evidence="21">Skeletal muscle</tissue>
    </source>
</reference>
<dbReference type="GO" id="GO:0034976">
    <property type="term" value="P:response to endoplasmic reticulum stress"/>
    <property type="evidence" value="ECO:0007669"/>
    <property type="project" value="TreeGrafter"/>
</dbReference>
<dbReference type="GO" id="GO:0005741">
    <property type="term" value="C:mitochondrial outer membrane"/>
    <property type="evidence" value="ECO:0007669"/>
    <property type="project" value="UniProtKB-SubCell"/>
</dbReference>
<evidence type="ECO:0000256" key="14">
    <source>
        <dbReference type="ARBA" id="ARBA00040008"/>
    </source>
</evidence>
<keyword evidence="5" id="KW-0053">Apoptosis</keyword>
<evidence type="ECO:0000256" key="16">
    <source>
        <dbReference type="ARBA" id="ARBA00047011"/>
    </source>
</evidence>
<protein>
    <recommendedName>
        <fullName evidence="14">Protein phosphatase 1 regulatory subunit 15A</fullName>
    </recommendedName>
    <alternativeName>
        <fullName evidence="15">Growth arrest and DNA damage-inducible protein GADD34</fullName>
    </alternativeName>
</protein>
<dbReference type="GO" id="GO:0005789">
    <property type="term" value="C:endoplasmic reticulum membrane"/>
    <property type="evidence" value="ECO:0007669"/>
    <property type="project" value="UniProtKB-SubCell"/>
</dbReference>
<evidence type="ECO:0000256" key="1">
    <source>
        <dbReference type="ARBA" id="ARBA00004397"/>
    </source>
</evidence>
<evidence type="ECO:0000256" key="6">
    <source>
        <dbReference type="ARBA" id="ARBA00022737"/>
    </source>
</evidence>
<proteinExistence type="inferred from homology"/>
<feature type="compositionally biased region" description="Acidic residues" evidence="18">
    <location>
        <begin position="344"/>
        <end position="364"/>
    </location>
</feature>
<keyword evidence="20" id="KW-1185">Reference proteome</keyword>
<dbReference type="GO" id="GO:0006417">
    <property type="term" value="P:regulation of translation"/>
    <property type="evidence" value="ECO:0007669"/>
    <property type="project" value="UniProtKB-KW"/>
</dbReference>
<evidence type="ECO:0000256" key="11">
    <source>
        <dbReference type="ARBA" id="ARBA00023016"/>
    </source>
</evidence>
<dbReference type="PANTHER" id="PTHR16489">
    <property type="entry name" value="GH11727P"/>
    <property type="match status" value="1"/>
</dbReference>
<keyword evidence="9" id="KW-0832">Ubl conjugation</keyword>
<gene>
    <name evidence="21" type="primary">LOC106550127</name>
</gene>
<keyword evidence="10" id="KW-0810">Translation regulation</keyword>
<evidence type="ECO:0000256" key="8">
    <source>
        <dbReference type="ARBA" id="ARBA00022824"/>
    </source>
</evidence>
<dbReference type="OrthoDB" id="5976067at2759"/>
<keyword evidence="11" id="KW-0346">Stress response</keyword>
<dbReference type="Proteomes" id="UP000504617">
    <property type="component" value="Unplaced"/>
</dbReference>
<feature type="compositionally biased region" description="Polar residues" evidence="18">
    <location>
        <begin position="315"/>
        <end position="327"/>
    </location>
</feature>
<evidence type="ECO:0000256" key="18">
    <source>
        <dbReference type="SAM" id="MobiDB-lite"/>
    </source>
</evidence>
<dbReference type="InterPro" id="IPR051254">
    <property type="entry name" value="PPP1R15"/>
</dbReference>
<organism evidence="20 21">
    <name type="scientific">Thamnophis sirtalis</name>
    <dbReference type="NCBI Taxonomy" id="35019"/>
    <lineage>
        <taxon>Eukaryota</taxon>
        <taxon>Metazoa</taxon>
        <taxon>Chordata</taxon>
        <taxon>Craniata</taxon>
        <taxon>Vertebrata</taxon>
        <taxon>Euteleostomi</taxon>
        <taxon>Lepidosauria</taxon>
        <taxon>Squamata</taxon>
        <taxon>Bifurcata</taxon>
        <taxon>Unidentata</taxon>
        <taxon>Episquamata</taxon>
        <taxon>Toxicofera</taxon>
        <taxon>Serpentes</taxon>
        <taxon>Colubroidea</taxon>
        <taxon>Colubridae</taxon>
        <taxon>Natricinae</taxon>
        <taxon>Thamnophis</taxon>
    </lineage>
</organism>